<dbReference type="OrthoDB" id="10003953at2"/>
<keyword evidence="1" id="KW-0812">Transmembrane</keyword>
<feature type="transmembrane region" description="Helical" evidence="1">
    <location>
        <begin position="117"/>
        <end position="139"/>
    </location>
</feature>
<dbReference type="EMBL" id="LTAO01000037">
    <property type="protein sequence ID" value="KYG27068.1"/>
    <property type="molecule type" value="Genomic_DNA"/>
</dbReference>
<feature type="transmembrane region" description="Helical" evidence="1">
    <location>
        <begin position="36"/>
        <end position="57"/>
    </location>
</feature>
<evidence type="ECO:0000313" key="2">
    <source>
        <dbReference type="EMBL" id="KYG27068.1"/>
    </source>
</evidence>
<sequence>MYILIINFILLTFITFFCMLHIHYNRIQLKNSAKHLHIIVMALCLMSSLSFGITIGLLFGHDLVWSTLIASFIGISIGYLVGKDFEALCILCGTIEGIMGGMMGAMTGMMVFHQSNFYFLILFFDLLFVLVALTIFLSLKKLSKHVNSI</sequence>
<accession>A0A161P8N0</accession>
<dbReference type="RefSeq" id="WP_061950013.1">
    <property type="nucleotide sequence ID" value="NZ_LTAO01000037.1"/>
</dbReference>
<dbReference type="AlphaFoldDB" id="A0A161P8N0"/>
<dbReference type="STRING" id="519424.AZF04_12110"/>
<comment type="caution">
    <text evidence="2">The sequence shown here is derived from an EMBL/GenBank/DDBJ whole genome shotgun (WGS) entry which is preliminary data.</text>
</comment>
<feature type="transmembrane region" description="Helical" evidence="1">
    <location>
        <begin position="88"/>
        <end position="111"/>
    </location>
</feature>
<evidence type="ECO:0000256" key="1">
    <source>
        <dbReference type="SAM" id="Phobius"/>
    </source>
</evidence>
<keyword evidence="1" id="KW-1133">Transmembrane helix</keyword>
<dbReference type="Proteomes" id="UP000075806">
    <property type="component" value="Unassembled WGS sequence"/>
</dbReference>
<name>A0A161P8N0_9BACI</name>
<organism evidence="2 3">
    <name type="scientific">Alkalihalobacillus trypoxylicola</name>
    <dbReference type="NCBI Taxonomy" id="519424"/>
    <lineage>
        <taxon>Bacteria</taxon>
        <taxon>Bacillati</taxon>
        <taxon>Bacillota</taxon>
        <taxon>Bacilli</taxon>
        <taxon>Bacillales</taxon>
        <taxon>Bacillaceae</taxon>
        <taxon>Alkalihalobacillus</taxon>
    </lineage>
</organism>
<gene>
    <name evidence="2" type="ORF">AZF04_12110</name>
</gene>
<keyword evidence="3" id="KW-1185">Reference proteome</keyword>
<reference evidence="2" key="1">
    <citation type="submission" date="2016-02" db="EMBL/GenBank/DDBJ databases">
        <title>Genome sequence of Bacillus trypoxylicola KCTC 13244(T).</title>
        <authorList>
            <person name="Jeong H."/>
            <person name="Park S.-H."/>
            <person name="Choi S.-K."/>
        </authorList>
    </citation>
    <scope>NUCLEOTIDE SEQUENCE [LARGE SCALE GENOMIC DNA]</scope>
    <source>
        <strain evidence="2">KCTC 13244</strain>
    </source>
</reference>
<protein>
    <submittedName>
        <fullName evidence="2">Uncharacterized protein</fullName>
    </submittedName>
</protein>
<proteinExistence type="predicted"/>
<feature type="transmembrane region" description="Helical" evidence="1">
    <location>
        <begin position="6"/>
        <end position="24"/>
    </location>
</feature>
<feature type="transmembrane region" description="Helical" evidence="1">
    <location>
        <begin position="63"/>
        <end position="81"/>
    </location>
</feature>
<keyword evidence="1" id="KW-0472">Membrane</keyword>
<evidence type="ECO:0000313" key="3">
    <source>
        <dbReference type="Proteomes" id="UP000075806"/>
    </source>
</evidence>